<proteinExistence type="predicted"/>
<keyword evidence="3" id="KW-1185">Reference proteome</keyword>
<feature type="region of interest" description="Disordered" evidence="1">
    <location>
        <begin position="18"/>
        <end position="106"/>
    </location>
</feature>
<name>A0A9N9SGJ5_PHACE</name>
<accession>A0A9N9SGJ5</accession>
<reference evidence="2" key="2">
    <citation type="submission" date="2022-10" db="EMBL/GenBank/DDBJ databases">
        <authorList>
            <consortium name="ENA_rothamsted_submissions"/>
            <consortium name="culmorum"/>
            <person name="King R."/>
        </authorList>
    </citation>
    <scope>NUCLEOTIDE SEQUENCE</scope>
</reference>
<gene>
    <name evidence="2" type="ORF">PHAECO_LOCUS9137</name>
</gene>
<dbReference type="EMBL" id="OU896711">
    <property type="protein sequence ID" value="CAG9822327.1"/>
    <property type="molecule type" value="Genomic_DNA"/>
</dbReference>
<evidence type="ECO:0000256" key="1">
    <source>
        <dbReference type="SAM" id="MobiDB-lite"/>
    </source>
</evidence>
<evidence type="ECO:0000313" key="3">
    <source>
        <dbReference type="Proteomes" id="UP001153737"/>
    </source>
</evidence>
<dbReference type="Proteomes" id="UP001153737">
    <property type="component" value="Chromosome 5"/>
</dbReference>
<protein>
    <submittedName>
        <fullName evidence="2">Uncharacterized protein</fullName>
    </submittedName>
</protein>
<reference evidence="2" key="1">
    <citation type="submission" date="2022-01" db="EMBL/GenBank/DDBJ databases">
        <authorList>
            <person name="King R."/>
        </authorList>
    </citation>
    <scope>NUCLEOTIDE SEQUENCE</scope>
</reference>
<dbReference type="AlphaFoldDB" id="A0A9N9SGJ5"/>
<sequence>MSFLNSLSEYVTNSVAGLNLSPKRFSLTRTETTDPAHSPAPSRSNSGDTNTPGFPKVVPSPGAVAPAQRRRSTLECPAPPAPGRRPGSFRQRATRATPERPPTFCCRRQSWPEIDHQVCSG</sequence>
<organism evidence="2 3">
    <name type="scientific">Phaedon cochleariae</name>
    <name type="common">Mustard beetle</name>
    <dbReference type="NCBI Taxonomy" id="80249"/>
    <lineage>
        <taxon>Eukaryota</taxon>
        <taxon>Metazoa</taxon>
        <taxon>Ecdysozoa</taxon>
        <taxon>Arthropoda</taxon>
        <taxon>Hexapoda</taxon>
        <taxon>Insecta</taxon>
        <taxon>Pterygota</taxon>
        <taxon>Neoptera</taxon>
        <taxon>Endopterygota</taxon>
        <taxon>Coleoptera</taxon>
        <taxon>Polyphaga</taxon>
        <taxon>Cucujiformia</taxon>
        <taxon>Chrysomeloidea</taxon>
        <taxon>Chrysomelidae</taxon>
        <taxon>Chrysomelinae</taxon>
        <taxon>Chrysomelini</taxon>
        <taxon>Phaedon</taxon>
    </lineage>
</organism>
<evidence type="ECO:0000313" key="2">
    <source>
        <dbReference type="EMBL" id="CAG9822327.1"/>
    </source>
</evidence>
<dbReference type="OrthoDB" id="7976202at2759"/>
<feature type="compositionally biased region" description="Polar residues" evidence="1">
    <location>
        <begin position="27"/>
        <end position="52"/>
    </location>
</feature>